<dbReference type="InterPro" id="IPR000719">
    <property type="entry name" value="Prot_kinase_dom"/>
</dbReference>
<dbReference type="OrthoDB" id="4062651at2759"/>
<keyword evidence="1" id="KW-1133">Transmembrane helix</keyword>
<keyword evidence="1" id="KW-0812">Transmembrane</keyword>
<keyword evidence="1" id="KW-0472">Membrane</keyword>
<evidence type="ECO:0000313" key="3">
    <source>
        <dbReference type="EMBL" id="PIK46694.1"/>
    </source>
</evidence>
<name>A0A2G8KFB0_STIJA</name>
<dbReference type="PANTHER" id="PTHR24416:SF611">
    <property type="entry name" value="TYROSINE-PROTEIN KINASE TRANSMEMBRANE RECEPTOR ROR"/>
    <property type="match status" value="1"/>
</dbReference>
<organism evidence="3 4">
    <name type="scientific">Stichopus japonicus</name>
    <name type="common">Sea cucumber</name>
    <dbReference type="NCBI Taxonomy" id="307972"/>
    <lineage>
        <taxon>Eukaryota</taxon>
        <taxon>Metazoa</taxon>
        <taxon>Echinodermata</taxon>
        <taxon>Eleutherozoa</taxon>
        <taxon>Echinozoa</taxon>
        <taxon>Holothuroidea</taxon>
        <taxon>Aspidochirotacea</taxon>
        <taxon>Aspidochirotida</taxon>
        <taxon>Stichopodidae</taxon>
        <taxon>Apostichopus</taxon>
    </lineage>
</organism>
<protein>
    <recommendedName>
        <fullName evidence="2">Protein kinase domain-containing protein</fullName>
    </recommendedName>
</protein>
<evidence type="ECO:0000259" key="2">
    <source>
        <dbReference type="PROSITE" id="PS50011"/>
    </source>
</evidence>
<dbReference type="GO" id="GO:0043235">
    <property type="term" value="C:receptor complex"/>
    <property type="evidence" value="ECO:0007669"/>
    <property type="project" value="TreeGrafter"/>
</dbReference>
<dbReference type="InterPro" id="IPR050122">
    <property type="entry name" value="RTK"/>
</dbReference>
<dbReference type="GO" id="GO:0005524">
    <property type="term" value="F:ATP binding"/>
    <property type="evidence" value="ECO:0007669"/>
    <property type="project" value="InterPro"/>
</dbReference>
<reference evidence="3 4" key="1">
    <citation type="journal article" date="2017" name="PLoS Biol.">
        <title>The sea cucumber genome provides insights into morphological evolution and visceral regeneration.</title>
        <authorList>
            <person name="Zhang X."/>
            <person name="Sun L."/>
            <person name="Yuan J."/>
            <person name="Sun Y."/>
            <person name="Gao Y."/>
            <person name="Zhang L."/>
            <person name="Li S."/>
            <person name="Dai H."/>
            <person name="Hamel J.F."/>
            <person name="Liu C."/>
            <person name="Yu Y."/>
            <person name="Liu S."/>
            <person name="Lin W."/>
            <person name="Guo K."/>
            <person name="Jin S."/>
            <person name="Xu P."/>
            <person name="Storey K.B."/>
            <person name="Huan P."/>
            <person name="Zhang T."/>
            <person name="Zhou Y."/>
            <person name="Zhang J."/>
            <person name="Lin C."/>
            <person name="Li X."/>
            <person name="Xing L."/>
            <person name="Huo D."/>
            <person name="Sun M."/>
            <person name="Wang L."/>
            <person name="Mercier A."/>
            <person name="Li F."/>
            <person name="Yang H."/>
            <person name="Xiang J."/>
        </authorList>
    </citation>
    <scope>NUCLEOTIDE SEQUENCE [LARGE SCALE GENOMIC DNA]</scope>
    <source>
        <strain evidence="3">Shaxun</strain>
        <tissue evidence="3">Muscle</tissue>
    </source>
</reference>
<gene>
    <name evidence="3" type="ORF">BSL78_16432</name>
</gene>
<dbReference type="InterPro" id="IPR001245">
    <property type="entry name" value="Ser-Thr/Tyr_kinase_cat_dom"/>
</dbReference>
<dbReference type="Proteomes" id="UP000230750">
    <property type="component" value="Unassembled WGS sequence"/>
</dbReference>
<dbReference type="PRINTS" id="PR00109">
    <property type="entry name" value="TYRKINASE"/>
</dbReference>
<dbReference type="EMBL" id="MRZV01000627">
    <property type="protein sequence ID" value="PIK46694.1"/>
    <property type="molecule type" value="Genomic_DNA"/>
</dbReference>
<dbReference type="GO" id="GO:0005886">
    <property type="term" value="C:plasma membrane"/>
    <property type="evidence" value="ECO:0007669"/>
    <property type="project" value="TreeGrafter"/>
</dbReference>
<keyword evidence="4" id="KW-1185">Reference proteome</keyword>
<evidence type="ECO:0000256" key="1">
    <source>
        <dbReference type="SAM" id="Phobius"/>
    </source>
</evidence>
<dbReference type="PROSITE" id="PS50011">
    <property type="entry name" value="PROTEIN_KINASE_DOM"/>
    <property type="match status" value="1"/>
</dbReference>
<dbReference type="GO" id="GO:0004714">
    <property type="term" value="F:transmembrane receptor protein tyrosine kinase activity"/>
    <property type="evidence" value="ECO:0007669"/>
    <property type="project" value="TreeGrafter"/>
</dbReference>
<evidence type="ECO:0000313" key="4">
    <source>
        <dbReference type="Proteomes" id="UP000230750"/>
    </source>
</evidence>
<feature type="domain" description="Protein kinase" evidence="2">
    <location>
        <begin position="1"/>
        <end position="312"/>
    </location>
</feature>
<dbReference type="GO" id="GO:0007169">
    <property type="term" value="P:cell surface receptor protein tyrosine kinase signaling pathway"/>
    <property type="evidence" value="ECO:0007669"/>
    <property type="project" value="TreeGrafter"/>
</dbReference>
<accession>A0A2G8KFB0</accession>
<dbReference type="Gene3D" id="1.10.510.10">
    <property type="entry name" value="Transferase(Phosphotransferase) domain 1"/>
    <property type="match status" value="1"/>
</dbReference>
<feature type="transmembrane region" description="Helical" evidence="1">
    <location>
        <begin position="337"/>
        <end position="360"/>
    </location>
</feature>
<comment type="caution">
    <text evidence="3">The sequence shown here is derived from an EMBL/GenBank/DDBJ whole genome shotgun (WGS) entry which is preliminary data.</text>
</comment>
<dbReference type="SUPFAM" id="SSF56112">
    <property type="entry name" value="Protein kinase-like (PK-like)"/>
    <property type="match status" value="1"/>
</dbReference>
<sequence length="368" mass="42458">MYSVTKHNQCGKTPTRLAVVCIMYYSYDYNITPSHASIFIAYMDLQELEVDKNKKNKNLEVPEKNVKLLSLLPGKEMLRYHKALVMRAAGNLEAVVRTLSVPNYLICEHLSGGTLSDHLTEEFSPQKVHQYGNTKQKSFQVAEKGNAEHLPKYALQVARGLQFLTKHRFVSPGLRSKKVLLDAAGRCKLYDFVSMENAKEWTKLFWNENVPFQWMPPEFLFLETISPAGDVWSFGVLLWEIFSYGSEPYKGQTRSDVEKSFRAKRQLPMPDNCPGAIWQVMITCWEPAVEERLKIDDVTYKLAAMCHEDKILRQQGLLVKQLSFIPHFTFRKLNKPLLSPLAVTVEQFFAFYIALVIYSVEYKGQCYR</sequence>
<proteinExistence type="predicted"/>
<dbReference type="STRING" id="307972.A0A2G8KFB0"/>
<dbReference type="PANTHER" id="PTHR24416">
    <property type="entry name" value="TYROSINE-PROTEIN KINASE RECEPTOR"/>
    <property type="match status" value="1"/>
</dbReference>
<dbReference type="Pfam" id="PF07714">
    <property type="entry name" value="PK_Tyr_Ser-Thr"/>
    <property type="match status" value="1"/>
</dbReference>
<dbReference type="InterPro" id="IPR011009">
    <property type="entry name" value="Kinase-like_dom_sf"/>
</dbReference>
<dbReference type="AlphaFoldDB" id="A0A2G8KFB0"/>